<keyword evidence="5 10" id="KW-0547">Nucleotide-binding</keyword>
<dbReference type="InterPro" id="IPR008271">
    <property type="entry name" value="Ser/Thr_kinase_AS"/>
</dbReference>
<dbReference type="Gene3D" id="3.30.200.20">
    <property type="entry name" value="Phosphorylase Kinase, domain 1"/>
    <property type="match status" value="1"/>
</dbReference>
<evidence type="ECO:0000256" key="9">
    <source>
        <dbReference type="ARBA" id="ARBA00048679"/>
    </source>
</evidence>
<evidence type="ECO:0000313" key="16">
    <source>
        <dbReference type="Proteomes" id="UP000293638"/>
    </source>
</evidence>
<keyword evidence="12" id="KW-1133">Transmembrane helix</keyword>
<dbReference type="AlphaFoldDB" id="A0A4Q7NVH2"/>
<dbReference type="RefSeq" id="WP_130491346.1">
    <property type="nucleotide sequence ID" value="NZ_SGXD01000001.1"/>
</dbReference>
<dbReference type="CDD" id="cd06577">
    <property type="entry name" value="PASTA_pknB"/>
    <property type="match status" value="3"/>
</dbReference>
<evidence type="ECO:0000256" key="10">
    <source>
        <dbReference type="PROSITE-ProRule" id="PRU10141"/>
    </source>
</evidence>
<feature type="domain" description="PASTA" evidence="14">
    <location>
        <begin position="494"/>
        <end position="561"/>
    </location>
</feature>
<keyword evidence="6 15" id="KW-0418">Kinase</keyword>
<dbReference type="Pfam" id="PF03793">
    <property type="entry name" value="PASTA"/>
    <property type="match status" value="3"/>
</dbReference>
<evidence type="ECO:0000256" key="12">
    <source>
        <dbReference type="SAM" id="Phobius"/>
    </source>
</evidence>
<evidence type="ECO:0000256" key="3">
    <source>
        <dbReference type="ARBA" id="ARBA00022679"/>
    </source>
</evidence>
<accession>A0A4Q7NVH2</accession>
<comment type="catalytic activity">
    <reaction evidence="9">
        <text>L-seryl-[protein] + ATP = O-phospho-L-seryl-[protein] + ADP + H(+)</text>
        <dbReference type="Rhea" id="RHEA:17989"/>
        <dbReference type="Rhea" id="RHEA-COMP:9863"/>
        <dbReference type="Rhea" id="RHEA-COMP:11604"/>
        <dbReference type="ChEBI" id="CHEBI:15378"/>
        <dbReference type="ChEBI" id="CHEBI:29999"/>
        <dbReference type="ChEBI" id="CHEBI:30616"/>
        <dbReference type="ChEBI" id="CHEBI:83421"/>
        <dbReference type="ChEBI" id="CHEBI:456216"/>
        <dbReference type="EC" id="2.7.11.1"/>
    </reaction>
</comment>
<feature type="compositionally biased region" description="Low complexity" evidence="11">
    <location>
        <begin position="571"/>
        <end position="584"/>
    </location>
</feature>
<evidence type="ECO:0000256" key="11">
    <source>
        <dbReference type="SAM" id="MobiDB-lite"/>
    </source>
</evidence>
<dbReference type="SMART" id="SM00220">
    <property type="entry name" value="S_TKc"/>
    <property type="match status" value="1"/>
</dbReference>
<keyword evidence="4" id="KW-0677">Repeat</keyword>
<dbReference type="EC" id="2.7.11.1" evidence="1"/>
<feature type="transmembrane region" description="Helical" evidence="12">
    <location>
        <begin position="335"/>
        <end position="354"/>
    </location>
</feature>
<dbReference type="SMART" id="SM00740">
    <property type="entry name" value="PASTA"/>
    <property type="match status" value="3"/>
</dbReference>
<dbReference type="GO" id="GO:0005524">
    <property type="term" value="F:ATP binding"/>
    <property type="evidence" value="ECO:0007669"/>
    <property type="project" value="UniProtKB-UniRule"/>
</dbReference>
<evidence type="ECO:0000259" key="13">
    <source>
        <dbReference type="PROSITE" id="PS50011"/>
    </source>
</evidence>
<evidence type="ECO:0000256" key="6">
    <source>
        <dbReference type="ARBA" id="ARBA00022777"/>
    </source>
</evidence>
<dbReference type="FunFam" id="1.10.510.10:FF:000021">
    <property type="entry name" value="Serine/threonine protein kinase"/>
    <property type="match status" value="1"/>
</dbReference>
<dbReference type="Gene3D" id="3.30.10.20">
    <property type="match status" value="3"/>
</dbReference>
<evidence type="ECO:0000259" key="14">
    <source>
        <dbReference type="PROSITE" id="PS51178"/>
    </source>
</evidence>
<feature type="domain" description="PASTA" evidence="14">
    <location>
        <begin position="359"/>
        <end position="425"/>
    </location>
</feature>
<dbReference type="PROSITE" id="PS00108">
    <property type="entry name" value="PROTEIN_KINASE_ST"/>
    <property type="match status" value="1"/>
</dbReference>
<sequence>MTAEPLLLGGRYEIREVLGRGGMAEVHRALDVRLGRVVAVKMLRADLARDPEFQDRFKREAQSAASLNHPTIVAVYDTGEDWVGGARVPFIVMELVEGSTLRDLLASGRRPLPERSLEIVSGILTALDYSHRHGIVHRDIKPGNVMLTPRGEVKVMDFGIARTIAEATAAVTQGSAVVGTAQYLSPEQARAEQVDARTDLYSTGCVLFELLTGRPPFVGESSVSIAYQHVSEPPPAPSSLDPSLGASVDAVVLRALAKERTDRYPTAAAMKADVDRVRGGGAVPMPLLPRPEVTSATQAIPPVRRAQPPTVVRREQVPVAPVAYEQGPRRGRGGAYALLALALVAVLVVGVVVARQYLSDRKVQVPSVSGMTVDLATTKLQGAGLKVASPPQKRASKDVSEGLVISTDPDGEVPKGSVVAIIVSSGPDKVPVPSVQGSTYADAVDQLKSAGLLASRKEVDSTNGEDAGTVLDTDPKVGTSVLPGSTVVLSVANGRVPIPDVKGKQLADAKLILANSAGQFRTSTASVKVDSQDQDGVVLSQAPDAGSTAPKGARIILRYGRYTAPPPPSTPAASTPGDGGASQPAQPPQPGQPGASGGPDQ</sequence>
<dbReference type="PANTHER" id="PTHR43289">
    <property type="entry name" value="MITOGEN-ACTIVATED PROTEIN KINASE KINASE KINASE 20-RELATED"/>
    <property type="match status" value="1"/>
</dbReference>
<protein>
    <recommendedName>
        <fullName evidence="1">non-specific serine/threonine protein kinase</fullName>
        <ecNumber evidence="1">2.7.11.1</ecNumber>
    </recommendedName>
</protein>
<evidence type="ECO:0000313" key="15">
    <source>
        <dbReference type="EMBL" id="RZS91253.1"/>
    </source>
</evidence>
<dbReference type="EMBL" id="SGXD01000001">
    <property type="protein sequence ID" value="RZS91253.1"/>
    <property type="molecule type" value="Genomic_DNA"/>
</dbReference>
<proteinExistence type="predicted"/>
<dbReference type="OrthoDB" id="9762169at2"/>
<dbReference type="Gene3D" id="1.10.510.10">
    <property type="entry name" value="Transferase(Phosphotransferase) domain 1"/>
    <property type="match status" value="1"/>
</dbReference>
<dbReference type="InterPro" id="IPR017441">
    <property type="entry name" value="Protein_kinase_ATP_BS"/>
</dbReference>
<gene>
    <name evidence="15" type="ORF">EV189_0489</name>
</gene>
<evidence type="ECO:0000256" key="2">
    <source>
        <dbReference type="ARBA" id="ARBA00022527"/>
    </source>
</evidence>
<dbReference type="GO" id="GO:0004674">
    <property type="term" value="F:protein serine/threonine kinase activity"/>
    <property type="evidence" value="ECO:0007669"/>
    <property type="project" value="UniProtKB-KW"/>
</dbReference>
<dbReference type="PANTHER" id="PTHR43289:SF6">
    <property type="entry name" value="SERINE_THREONINE-PROTEIN KINASE NEKL-3"/>
    <property type="match status" value="1"/>
</dbReference>
<evidence type="ECO:0000256" key="5">
    <source>
        <dbReference type="ARBA" id="ARBA00022741"/>
    </source>
</evidence>
<keyword evidence="12" id="KW-0472">Membrane</keyword>
<feature type="domain" description="PASTA" evidence="14">
    <location>
        <begin position="426"/>
        <end position="493"/>
    </location>
</feature>
<dbReference type="PROSITE" id="PS51178">
    <property type="entry name" value="PASTA"/>
    <property type="match status" value="3"/>
</dbReference>
<feature type="binding site" evidence="10">
    <location>
        <position position="41"/>
    </location>
    <ligand>
        <name>ATP</name>
        <dbReference type="ChEBI" id="CHEBI:30616"/>
    </ligand>
</feature>
<evidence type="ECO:0000256" key="7">
    <source>
        <dbReference type="ARBA" id="ARBA00022840"/>
    </source>
</evidence>
<comment type="catalytic activity">
    <reaction evidence="8">
        <text>L-threonyl-[protein] + ATP = O-phospho-L-threonyl-[protein] + ADP + H(+)</text>
        <dbReference type="Rhea" id="RHEA:46608"/>
        <dbReference type="Rhea" id="RHEA-COMP:11060"/>
        <dbReference type="Rhea" id="RHEA-COMP:11605"/>
        <dbReference type="ChEBI" id="CHEBI:15378"/>
        <dbReference type="ChEBI" id="CHEBI:30013"/>
        <dbReference type="ChEBI" id="CHEBI:30616"/>
        <dbReference type="ChEBI" id="CHEBI:61977"/>
        <dbReference type="ChEBI" id="CHEBI:456216"/>
        <dbReference type="EC" id="2.7.11.1"/>
    </reaction>
</comment>
<dbReference type="CDD" id="cd14014">
    <property type="entry name" value="STKc_PknB_like"/>
    <property type="match status" value="1"/>
</dbReference>
<organism evidence="15 16">
    <name type="scientific">Motilibacter rhizosphaerae</name>
    <dbReference type="NCBI Taxonomy" id="598652"/>
    <lineage>
        <taxon>Bacteria</taxon>
        <taxon>Bacillati</taxon>
        <taxon>Actinomycetota</taxon>
        <taxon>Actinomycetes</taxon>
        <taxon>Motilibacterales</taxon>
        <taxon>Motilibacteraceae</taxon>
        <taxon>Motilibacter</taxon>
    </lineage>
</organism>
<dbReference type="NCBIfam" id="NF033483">
    <property type="entry name" value="PknB_PASTA_kin"/>
    <property type="match status" value="1"/>
</dbReference>
<feature type="region of interest" description="Disordered" evidence="11">
    <location>
        <begin position="558"/>
        <end position="601"/>
    </location>
</feature>
<dbReference type="InterPro" id="IPR005543">
    <property type="entry name" value="PASTA_dom"/>
</dbReference>
<dbReference type="PROSITE" id="PS50011">
    <property type="entry name" value="PROTEIN_KINASE_DOM"/>
    <property type="match status" value="1"/>
</dbReference>
<dbReference type="FunFam" id="3.30.200.20:FF:000035">
    <property type="entry name" value="Serine/threonine protein kinase Stk1"/>
    <property type="match status" value="1"/>
</dbReference>
<dbReference type="InterPro" id="IPR000719">
    <property type="entry name" value="Prot_kinase_dom"/>
</dbReference>
<keyword evidence="12" id="KW-0812">Transmembrane</keyword>
<evidence type="ECO:0000256" key="8">
    <source>
        <dbReference type="ARBA" id="ARBA00047899"/>
    </source>
</evidence>
<keyword evidence="7 10" id="KW-0067">ATP-binding</keyword>
<dbReference type="PROSITE" id="PS00107">
    <property type="entry name" value="PROTEIN_KINASE_ATP"/>
    <property type="match status" value="1"/>
</dbReference>
<dbReference type="Pfam" id="PF00069">
    <property type="entry name" value="Pkinase"/>
    <property type="match status" value="1"/>
</dbReference>
<comment type="caution">
    <text evidence="15">The sequence shown here is derived from an EMBL/GenBank/DDBJ whole genome shotgun (WGS) entry which is preliminary data.</text>
</comment>
<keyword evidence="16" id="KW-1185">Reference proteome</keyword>
<feature type="domain" description="Protein kinase" evidence="13">
    <location>
        <begin position="12"/>
        <end position="288"/>
    </location>
</feature>
<name>A0A4Q7NVH2_9ACTN</name>
<dbReference type="Proteomes" id="UP000293638">
    <property type="component" value="Unassembled WGS sequence"/>
</dbReference>
<evidence type="ECO:0000256" key="4">
    <source>
        <dbReference type="ARBA" id="ARBA00022737"/>
    </source>
</evidence>
<reference evidence="15 16" key="1">
    <citation type="submission" date="2019-02" db="EMBL/GenBank/DDBJ databases">
        <title>Genomic Encyclopedia of Type Strains, Phase IV (KMG-IV): sequencing the most valuable type-strain genomes for metagenomic binning, comparative biology and taxonomic classification.</title>
        <authorList>
            <person name="Goeker M."/>
        </authorList>
    </citation>
    <scope>NUCLEOTIDE SEQUENCE [LARGE SCALE GENOMIC DNA]</scope>
    <source>
        <strain evidence="15 16">DSM 45622</strain>
    </source>
</reference>
<keyword evidence="3" id="KW-0808">Transferase</keyword>
<dbReference type="SUPFAM" id="SSF56112">
    <property type="entry name" value="Protein kinase-like (PK-like)"/>
    <property type="match status" value="1"/>
</dbReference>
<evidence type="ECO:0000256" key="1">
    <source>
        <dbReference type="ARBA" id="ARBA00012513"/>
    </source>
</evidence>
<dbReference type="InterPro" id="IPR011009">
    <property type="entry name" value="Kinase-like_dom_sf"/>
</dbReference>
<dbReference type="GO" id="GO:0045717">
    <property type="term" value="P:negative regulation of fatty acid biosynthetic process"/>
    <property type="evidence" value="ECO:0007669"/>
    <property type="project" value="UniProtKB-ARBA"/>
</dbReference>
<keyword evidence="2" id="KW-0723">Serine/threonine-protein kinase</keyword>